<reference evidence="2 3" key="1">
    <citation type="submission" date="2024-03" db="EMBL/GenBank/DDBJ databases">
        <title>Adaptation during the transition from Ophiocordyceps entomopathogen to insect associate is accompanied by gene loss and intensified selection.</title>
        <authorList>
            <person name="Ward C.M."/>
            <person name="Onetto C.A."/>
            <person name="Borneman A.R."/>
        </authorList>
    </citation>
    <scope>NUCLEOTIDE SEQUENCE [LARGE SCALE GENOMIC DNA]</scope>
    <source>
        <strain evidence="2">AWRI1</strain>
        <tissue evidence="2">Single Adult Female</tissue>
    </source>
</reference>
<dbReference type="SUPFAM" id="SSF56849">
    <property type="entry name" value="delta-Endotoxin (insectocide), N-terminal domain"/>
    <property type="match status" value="1"/>
</dbReference>
<accession>A0AAN9U2C5</accession>
<dbReference type="AlphaFoldDB" id="A0AAN9U2C5"/>
<dbReference type="Gene3D" id="1.20.190.10">
    <property type="entry name" value="Pesticidal crystal protein, N-terminal domain"/>
    <property type="match status" value="1"/>
</dbReference>
<evidence type="ECO:0000313" key="2">
    <source>
        <dbReference type="EMBL" id="KAK7604529.1"/>
    </source>
</evidence>
<protein>
    <submittedName>
        <fullName evidence="2">Uncharacterized protein</fullName>
    </submittedName>
</protein>
<name>A0AAN9U2C5_9HEMI</name>
<comment type="caution">
    <text evidence="2">The sequence shown here is derived from an EMBL/GenBank/DDBJ whole genome shotgun (WGS) entry which is preliminary data.</text>
</comment>
<keyword evidence="1" id="KW-0732">Signal</keyword>
<evidence type="ECO:0000313" key="3">
    <source>
        <dbReference type="Proteomes" id="UP001367676"/>
    </source>
</evidence>
<evidence type="ECO:0000256" key="1">
    <source>
        <dbReference type="SAM" id="SignalP"/>
    </source>
</evidence>
<gene>
    <name evidence="2" type="ORF">V9T40_005715</name>
</gene>
<sequence>MLLVCCLLSAAISNSLWVSAHTPIIIGQNTTIPANETASTAVRYTDPPPSHPENEDWNEEAEVYFEYPNGKTSLDYSNRNKRDTANATCEGFSQLNSTQIVKKVFKYGGSKIPACFVKTGFDALVELFWPEMKLSVWDEILETIKISIDPITFNSTRILLTCQISQFKRHIKELARKINEGHSDISQYYMYVVQDIAGLEKEFVTGNPDPNNKKQLNKNFLPLYSNIVLLKAAFYTLGMKCQRNTGLTDQNVANISTHFNETLHFPVNGANDHIFQIMKGEDTSISEYGRVMWARNIVKEHGYVPIWENMFNNPGKKLVIDEVLYSGCLGNICELLTPPSTSDVMIPTRLSDGRYNKITKLTVYHKPTNCNDTVVGMTMLYENGETSEFGQKSFTYRVIELNSNRRIHKMRLTWDMFENNWVMTGFIISLIRLEGNDWVLGKEVYTFGCISEQLKTDFEYENYYISSIIASFGDVRSADYPFLNMAVSYLPMKSSQVDNATDAQNWKEWVC</sequence>
<dbReference type="GO" id="GO:0090729">
    <property type="term" value="F:toxin activity"/>
    <property type="evidence" value="ECO:0007669"/>
    <property type="project" value="InterPro"/>
</dbReference>
<dbReference type="Proteomes" id="UP001367676">
    <property type="component" value="Unassembled WGS sequence"/>
</dbReference>
<dbReference type="InterPro" id="IPR036716">
    <property type="entry name" value="Pest_crys_N_sf"/>
</dbReference>
<feature type="signal peptide" evidence="1">
    <location>
        <begin position="1"/>
        <end position="20"/>
    </location>
</feature>
<dbReference type="EMBL" id="JBBCAQ010000003">
    <property type="protein sequence ID" value="KAK7604529.1"/>
    <property type="molecule type" value="Genomic_DNA"/>
</dbReference>
<feature type="chain" id="PRO_5043048228" evidence="1">
    <location>
        <begin position="21"/>
        <end position="511"/>
    </location>
</feature>
<organism evidence="2 3">
    <name type="scientific">Parthenolecanium corni</name>
    <dbReference type="NCBI Taxonomy" id="536013"/>
    <lineage>
        <taxon>Eukaryota</taxon>
        <taxon>Metazoa</taxon>
        <taxon>Ecdysozoa</taxon>
        <taxon>Arthropoda</taxon>
        <taxon>Hexapoda</taxon>
        <taxon>Insecta</taxon>
        <taxon>Pterygota</taxon>
        <taxon>Neoptera</taxon>
        <taxon>Paraneoptera</taxon>
        <taxon>Hemiptera</taxon>
        <taxon>Sternorrhyncha</taxon>
        <taxon>Coccoidea</taxon>
        <taxon>Coccidae</taxon>
        <taxon>Parthenolecanium</taxon>
    </lineage>
</organism>
<keyword evidence="3" id="KW-1185">Reference proteome</keyword>
<proteinExistence type="predicted"/>